<gene>
    <name evidence="2" type="ORF">BDZ31_004344</name>
</gene>
<dbReference type="AlphaFoldDB" id="A0A840IJ01"/>
<sequence>MRRTFAALICLAAVLLPCAGATAAPSSRWSAERISAYALGVEEAWSRLTDDAGRVRDVLEPDYGDFNYGTLMLAHAQLRGTAQRGADHAELTSAAVAQILGTTAKPAQNDPFHLLAATALLRDGQAGRLPAGAWARIEQPLSRWVAEITPFEGHAFTSRTAYDNWRLVYAAAGAELSEAVIEGVPGSVASDLRALRREVRWIVSSLMPRHAGPRLRAMGARRGAVLNLRARALSDPPWQPHAYHLFSTMLLERVHRAWPGAFGPAARKVRADAGRYALALMAPDGQLTHIGRSAE</sequence>
<evidence type="ECO:0000313" key="3">
    <source>
        <dbReference type="Proteomes" id="UP000585272"/>
    </source>
</evidence>
<dbReference type="EMBL" id="JACHNU010000008">
    <property type="protein sequence ID" value="MBB4664729.1"/>
    <property type="molecule type" value="Genomic_DNA"/>
</dbReference>
<accession>A0A840IJ01</accession>
<reference evidence="2 3" key="1">
    <citation type="submission" date="2020-08" db="EMBL/GenBank/DDBJ databases">
        <title>Genomic Encyclopedia of Archaeal and Bacterial Type Strains, Phase II (KMG-II): from individual species to whole genera.</title>
        <authorList>
            <person name="Goeker M."/>
        </authorList>
    </citation>
    <scope>NUCLEOTIDE SEQUENCE [LARGE SCALE GENOMIC DNA]</scope>
    <source>
        <strain evidence="2 3">DSM 23288</strain>
    </source>
</reference>
<dbReference type="Proteomes" id="UP000585272">
    <property type="component" value="Unassembled WGS sequence"/>
</dbReference>
<proteinExistence type="predicted"/>
<evidence type="ECO:0000313" key="2">
    <source>
        <dbReference type="EMBL" id="MBB4664729.1"/>
    </source>
</evidence>
<keyword evidence="3" id="KW-1185">Reference proteome</keyword>
<comment type="caution">
    <text evidence="2">The sequence shown here is derived from an EMBL/GenBank/DDBJ whole genome shotgun (WGS) entry which is preliminary data.</text>
</comment>
<dbReference type="RefSeq" id="WP_183345017.1">
    <property type="nucleotide sequence ID" value="NZ_JACHNU010000008.1"/>
</dbReference>
<evidence type="ECO:0000256" key="1">
    <source>
        <dbReference type="SAM" id="SignalP"/>
    </source>
</evidence>
<organism evidence="2 3">
    <name type="scientific">Conexibacter arvalis</name>
    <dbReference type="NCBI Taxonomy" id="912552"/>
    <lineage>
        <taxon>Bacteria</taxon>
        <taxon>Bacillati</taxon>
        <taxon>Actinomycetota</taxon>
        <taxon>Thermoleophilia</taxon>
        <taxon>Solirubrobacterales</taxon>
        <taxon>Conexibacteraceae</taxon>
        <taxon>Conexibacter</taxon>
    </lineage>
</organism>
<feature type="chain" id="PRO_5033062262" evidence="1">
    <location>
        <begin position="24"/>
        <end position="295"/>
    </location>
</feature>
<name>A0A840IJ01_9ACTN</name>
<feature type="signal peptide" evidence="1">
    <location>
        <begin position="1"/>
        <end position="23"/>
    </location>
</feature>
<keyword evidence="1" id="KW-0732">Signal</keyword>
<protein>
    <submittedName>
        <fullName evidence="2">Uncharacterized protein</fullName>
    </submittedName>
</protein>